<dbReference type="EMBL" id="JBHLUE010000006">
    <property type="protein sequence ID" value="MFC0564512.1"/>
    <property type="molecule type" value="Genomic_DNA"/>
</dbReference>
<name>A0ABV6NUQ4_9ACTN</name>
<proteinExistence type="inferred from homology"/>
<dbReference type="PANTHER" id="PTHR11487:SF0">
    <property type="entry name" value="S-ACYL FATTY ACID SYNTHASE THIOESTERASE, MEDIUM CHAIN"/>
    <property type="match status" value="1"/>
</dbReference>
<organism evidence="3 4">
    <name type="scientific">Plantactinospora siamensis</name>
    <dbReference type="NCBI Taxonomy" id="555372"/>
    <lineage>
        <taxon>Bacteria</taxon>
        <taxon>Bacillati</taxon>
        <taxon>Actinomycetota</taxon>
        <taxon>Actinomycetes</taxon>
        <taxon>Micromonosporales</taxon>
        <taxon>Micromonosporaceae</taxon>
        <taxon>Plantactinospora</taxon>
    </lineage>
</organism>
<dbReference type="InterPro" id="IPR029058">
    <property type="entry name" value="AB_hydrolase_fold"/>
</dbReference>
<gene>
    <name evidence="3" type="ORF">ACFFHU_10240</name>
</gene>
<dbReference type="SUPFAM" id="SSF53474">
    <property type="entry name" value="alpha/beta-Hydrolases"/>
    <property type="match status" value="1"/>
</dbReference>
<comment type="similarity">
    <text evidence="1">Belongs to the thioesterase family.</text>
</comment>
<keyword evidence="4" id="KW-1185">Reference proteome</keyword>
<reference evidence="3 4" key="1">
    <citation type="submission" date="2024-09" db="EMBL/GenBank/DDBJ databases">
        <authorList>
            <person name="Sun Q."/>
            <person name="Mori K."/>
        </authorList>
    </citation>
    <scope>NUCLEOTIDE SEQUENCE [LARGE SCALE GENOMIC DNA]</scope>
    <source>
        <strain evidence="3 4">TBRC 2205</strain>
    </source>
</reference>
<dbReference type="Proteomes" id="UP001589894">
    <property type="component" value="Unassembled WGS sequence"/>
</dbReference>
<dbReference type="Gene3D" id="3.40.50.1820">
    <property type="entry name" value="alpha/beta hydrolase"/>
    <property type="match status" value="1"/>
</dbReference>
<sequence>MVALRTLREGDGPTLVCLPHAGGSAGSFSRLAGRLPAGWRVLAGEAEHDGAADLDRVARAWAEAVRPYLSARTVLLGHSLGAVLALAVADLVGGDLAGTRLLLAAPPLAVGDVVRELLARPGDAALVTGLTELGLLPRTSLTPEEVGRLLLPRFRRDIALAPDGLTRPVTVPVRILLGAGDRLCPPSAVTERLPPALVLDCRVLPGGHYFLTTEPARSAAAIAEMYGSD</sequence>
<evidence type="ECO:0000259" key="2">
    <source>
        <dbReference type="Pfam" id="PF00975"/>
    </source>
</evidence>
<evidence type="ECO:0000313" key="4">
    <source>
        <dbReference type="Proteomes" id="UP001589894"/>
    </source>
</evidence>
<dbReference type="InterPro" id="IPR012223">
    <property type="entry name" value="TEII"/>
</dbReference>
<evidence type="ECO:0000313" key="3">
    <source>
        <dbReference type="EMBL" id="MFC0564512.1"/>
    </source>
</evidence>
<comment type="caution">
    <text evidence="3">The sequence shown here is derived from an EMBL/GenBank/DDBJ whole genome shotgun (WGS) entry which is preliminary data.</text>
</comment>
<evidence type="ECO:0000256" key="1">
    <source>
        <dbReference type="ARBA" id="ARBA00007169"/>
    </source>
</evidence>
<protein>
    <submittedName>
        <fullName evidence="3">Thioesterase II family protein</fullName>
    </submittedName>
</protein>
<dbReference type="RefSeq" id="WP_377337559.1">
    <property type="nucleotide sequence ID" value="NZ_JBHLUE010000006.1"/>
</dbReference>
<dbReference type="PANTHER" id="PTHR11487">
    <property type="entry name" value="THIOESTERASE"/>
    <property type="match status" value="1"/>
</dbReference>
<dbReference type="Pfam" id="PF00975">
    <property type="entry name" value="Thioesterase"/>
    <property type="match status" value="1"/>
</dbReference>
<feature type="domain" description="Thioesterase" evidence="2">
    <location>
        <begin position="14"/>
        <end position="224"/>
    </location>
</feature>
<dbReference type="InterPro" id="IPR001031">
    <property type="entry name" value="Thioesterase"/>
</dbReference>
<accession>A0ABV6NUQ4</accession>